<protein>
    <submittedName>
        <fullName evidence="1">Toluene tolerance protein</fullName>
    </submittedName>
</protein>
<reference evidence="1 2" key="1">
    <citation type="submission" date="2018-11" db="EMBL/GenBank/DDBJ databases">
        <authorList>
            <person name="Jang G.I."/>
            <person name="Hwang C.Y."/>
        </authorList>
    </citation>
    <scope>NUCLEOTIDE SEQUENCE [LARGE SCALE GENOMIC DNA]</scope>
    <source>
        <strain evidence="1 2">SSM26</strain>
    </source>
</reference>
<dbReference type="EMBL" id="RKKU01000001">
    <property type="protein sequence ID" value="ROZ88183.1"/>
    <property type="molecule type" value="Genomic_DNA"/>
</dbReference>
<name>A0ABX9XQ60_9PSED</name>
<dbReference type="SUPFAM" id="SSF56112">
    <property type="entry name" value="Protein kinase-like (PK-like)"/>
    <property type="match status" value="1"/>
</dbReference>
<proteinExistence type="predicted"/>
<comment type="caution">
    <text evidence="1">The sequence shown here is derived from an EMBL/GenBank/DDBJ whole genome shotgun (WGS) entry which is preliminary data.</text>
</comment>
<gene>
    <name evidence="1" type="ORF">EF096_00330</name>
</gene>
<organism evidence="1 2">
    <name type="scientific">Pseudomonas neustonica</name>
    <dbReference type="NCBI Taxonomy" id="2487346"/>
    <lineage>
        <taxon>Bacteria</taxon>
        <taxon>Pseudomonadati</taxon>
        <taxon>Pseudomonadota</taxon>
        <taxon>Gammaproteobacteria</taxon>
        <taxon>Pseudomonadales</taxon>
        <taxon>Pseudomonadaceae</taxon>
        <taxon>Pseudomonas</taxon>
    </lineage>
</organism>
<dbReference type="Proteomes" id="UP000275199">
    <property type="component" value="Unassembled WGS sequence"/>
</dbReference>
<dbReference type="InterPro" id="IPR011009">
    <property type="entry name" value="Kinase-like_dom_sf"/>
</dbReference>
<sequence>MRPLSRDQFEAMRLGATVLEQDAHGVKVLRLADGSFLKLFRRKSWFSKTVFFTPAQRFAQNATALSERNIPCPQVIDLFQMRSPYRSVVHYAPLPGDTLRHLLGNSEEARAIELLRELATFINTLHDKGVYFRSLHLGNIILTPQGELGLIDISDMRCLNRPLSKRLRARNYHHLLRYEQDWKNVSFEMKQLFSAH</sequence>
<accession>A0ABX9XQ60</accession>
<evidence type="ECO:0000313" key="1">
    <source>
        <dbReference type="EMBL" id="ROZ88183.1"/>
    </source>
</evidence>
<keyword evidence="2" id="KW-1185">Reference proteome</keyword>
<dbReference type="Pfam" id="PF06293">
    <property type="entry name" value="Kdo"/>
    <property type="match status" value="1"/>
</dbReference>
<evidence type="ECO:0000313" key="2">
    <source>
        <dbReference type="Proteomes" id="UP000275199"/>
    </source>
</evidence>
<dbReference type="RefSeq" id="WP_123887615.1">
    <property type="nucleotide sequence ID" value="NZ_RKKU01000001.1"/>
</dbReference>
<dbReference type="Gene3D" id="1.10.510.10">
    <property type="entry name" value="Transferase(Phosphotransferase) domain 1"/>
    <property type="match status" value="1"/>
</dbReference>